<comment type="catalytic activity">
    <reaction evidence="9">
        <text>an acyl phosphate + H2O = a carboxylate + phosphate + H(+)</text>
        <dbReference type="Rhea" id="RHEA:14965"/>
        <dbReference type="ChEBI" id="CHEBI:15377"/>
        <dbReference type="ChEBI" id="CHEBI:15378"/>
        <dbReference type="ChEBI" id="CHEBI:29067"/>
        <dbReference type="ChEBI" id="CHEBI:43474"/>
        <dbReference type="ChEBI" id="CHEBI:59918"/>
        <dbReference type="EC" id="3.6.1.7"/>
    </reaction>
</comment>
<dbReference type="UniPathway" id="UPA00335"/>
<keyword evidence="9" id="KW-0378">Hydrolase</keyword>
<feature type="domain" description="Acylphosphatase-like" evidence="10">
    <location>
        <begin position="11"/>
        <end position="98"/>
    </location>
</feature>
<dbReference type="Pfam" id="PF22521">
    <property type="entry name" value="HypF_C_2"/>
    <property type="match status" value="1"/>
</dbReference>
<dbReference type="GO" id="GO:0003725">
    <property type="term" value="F:double-stranded RNA binding"/>
    <property type="evidence" value="ECO:0007669"/>
    <property type="project" value="InterPro"/>
</dbReference>
<accession>A0A545TFG8</accession>
<dbReference type="SUPFAM" id="SSF55821">
    <property type="entry name" value="YrdC/RibB"/>
    <property type="match status" value="1"/>
</dbReference>
<dbReference type="Gene3D" id="3.30.110.120">
    <property type="match status" value="1"/>
</dbReference>
<dbReference type="OrthoDB" id="9808093at2"/>
<keyword evidence="4" id="KW-0479">Metal-binding</keyword>
<name>A0A545TFG8_9GAMM</name>
<organism evidence="12 13">
    <name type="scientific">Exilibacterium tricleocarpae</name>
    <dbReference type="NCBI Taxonomy" id="2591008"/>
    <lineage>
        <taxon>Bacteria</taxon>
        <taxon>Pseudomonadati</taxon>
        <taxon>Pseudomonadota</taxon>
        <taxon>Gammaproteobacteria</taxon>
        <taxon>Cellvibrionales</taxon>
        <taxon>Cellvibrionaceae</taxon>
        <taxon>Exilibacterium</taxon>
    </lineage>
</organism>
<dbReference type="InterPro" id="IPR011125">
    <property type="entry name" value="Znf_HypF"/>
</dbReference>
<comment type="catalytic activity">
    <reaction evidence="7 8">
        <text>C-terminal L-cysteinyl-[HypE protein] + carbamoyl phosphate + ATP + H2O = C-terminal S-carboxamide-L-cysteinyl-[HypE protein] + AMP + phosphate + diphosphate + H(+)</text>
        <dbReference type="Rhea" id="RHEA:55636"/>
        <dbReference type="Rhea" id="RHEA-COMP:14247"/>
        <dbReference type="Rhea" id="RHEA-COMP:14392"/>
        <dbReference type="ChEBI" id="CHEBI:15377"/>
        <dbReference type="ChEBI" id="CHEBI:15378"/>
        <dbReference type="ChEBI" id="CHEBI:30616"/>
        <dbReference type="ChEBI" id="CHEBI:33019"/>
        <dbReference type="ChEBI" id="CHEBI:43474"/>
        <dbReference type="ChEBI" id="CHEBI:58228"/>
        <dbReference type="ChEBI" id="CHEBI:76913"/>
        <dbReference type="ChEBI" id="CHEBI:139126"/>
        <dbReference type="ChEBI" id="CHEBI:456215"/>
    </reaction>
</comment>
<evidence type="ECO:0000256" key="4">
    <source>
        <dbReference type="ARBA" id="ARBA00022723"/>
    </source>
</evidence>
<dbReference type="PROSITE" id="PS51160">
    <property type="entry name" value="ACYLPHOSPHATASE_3"/>
    <property type="match status" value="1"/>
</dbReference>
<keyword evidence="6" id="KW-0862">Zinc</keyword>
<comment type="pathway">
    <text evidence="1 8">Protein modification; [NiFe] hydrogenase maturation.</text>
</comment>
<dbReference type="InterPro" id="IPR017968">
    <property type="entry name" value="Acylphosphatase_CS"/>
</dbReference>
<dbReference type="InterPro" id="IPR001792">
    <property type="entry name" value="Acylphosphatase-like_dom"/>
</dbReference>
<evidence type="ECO:0000259" key="10">
    <source>
        <dbReference type="PROSITE" id="PS51160"/>
    </source>
</evidence>
<dbReference type="Pfam" id="PF17788">
    <property type="entry name" value="HypF_C"/>
    <property type="match status" value="1"/>
</dbReference>
<comment type="caution">
    <text evidence="12">The sequence shown here is derived from an EMBL/GenBank/DDBJ whole genome shotgun (WGS) entry which is preliminary data.</text>
</comment>
<dbReference type="PANTHER" id="PTHR42959">
    <property type="entry name" value="CARBAMOYLTRANSFERASE"/>
    <property type="match status" value="1"/>
</dbReference>
<reference evidence="12 13" key="1">
    <citation type="submission" date="2019-06" db="EMBL/GenBank/DDBJ databases">
        <title>Whole genome sequence for Cellvibrionaceae sp. R142.</title>
        <authorList>
            <person name="Wang G."/>
        </authorList>
    </citation>
    <scope>NUCLEOTIDE SEQUENCE [LARGE SCALE GENOMIC DNA]</scope>
    <source>
        <strain evidence="12 13">R142</strain>
    </source>
</reference>
<dbReference type="GO" id="GO:0051604">
    <property type="term" value="P:protein maturation"/>
    <property type="evidence" value="ECO:0007669"/>
    <property type="project" value="TreeGrafter"/>
</dbReference>
<evidence type="ECO:0000256" key="2">
    <source>
        <dbReference type="ARBA" id="ARBA00008097"/>
    </source>
</evidence>
<sequence length="797" mass="86051">MNSLAESTTCQRTIRVRGIVQGVGFRPAVWRFARQLGLCGQVRNDGDGLLIECRGPRPNVYQLIEQLHREAPAQARISSIDHWAGGEPITGDDFVIARSREQSRAGTGIAPDLATCTACAAEVKQAGSRRYRYAFTNCTHCGPRLSIIRNLPYDRANTSMTAFEQCPHCLEEYQNPADRRFHAQPNACPDCGPSLCLVDRDGGTIDGDDSLEAALRCLRQGQILALKGIGGFQLAVDAGNAAAVAELRRRKSRPHKPFALMARDLTVIQRYCHISPLQRQLLQSAAAPIVLLERRHGGPGLDAVAPDQRRLGFMLPTSPLHHLLLETFATPLVMTSGNAAGQPQCIDNQQALRELGEVADSFLLHDRDIVQRVDDSVVQITGEQPQLLRRARGYAPAPLPLPPGFETCTPILATGGDLKNTFCLLGAGRAILSQHIGDLRDAGTLADFEHCLKLFNGLYPSDRQQPAAVAVDQHPQYLSGDFGRSLAAEKKLPLIEVQHHHAHIAACMGDNQRPLQAPPLLAVVLDGMGFAKADPAQPLWGGEIFLADYTVAKRLARLKPTALPGGDTAMRQPWRNCLAQLHSALGWQSVAQRYAGLPLIDALKRQPLDTLLRMIDKGVNAPLSSSCGRLFDAVAAAVGIHSEGAISYEGQAAIALEACIEDADWRAAGVYPFALQRTDQLWQIDPAPLWPALLGDLAAGCRRGLIAARFHLGLAAVLVECLCLLAREHGVKTIALSGGVLQNPRLSNALQSQLQARDFEVLVHRQVPANDGGIALGQGLVAAAQLQSGYTGEQSCA</sequence>
<dbReference type="InterPro" id="IPR017945">
    <property type="entry name" value="DHBP_synth_RibB-like_a/b_dom"/>
</dbReference>
<dbReference type="NCBIfam" id="TIGR00143">
    <property type="entry name" value="hypF"/>
    <property type="match status" value="1"/>
</dbReference>
<dbReference type="PROSITE" id="PS00150">
    <property type="entry name" value="ACYLPHOSPHATASE_1"/>
    <property type="match status" value="1"/>
</dbReference>
<dbReference type="Proteomes" id="UP000319732">
    <property type="component" value="Unassembled WGS sequence"/>
</dbReference>
<comment type="similarity">
    <text evidence="2 8">Belongs to the carbamoyltransferase HypF family.</text>
</comment>
<dbReference type="RefSeq" id="WP_142905186.1">
    <property type="nucleotide sequence ID" value="NZ_ML660095.1"/>
</dbReference>
<dbReference type="Pfam" id="PF01300">
    <property type="entry name" value="Sua5_yciO_yrdC"/>
    <property type="match status" value="1"/>
</dbReference>
<dbReference type="InterPro" id="IPR051060">
    <property type="entry name" value="Carbamoyltrans_HypF-like"/>
</dbReference>
<evidence type="ECO:0000256" key="7">
    <source>
        <dbReference type="ARBA" id="ARBA00048220"/>
    </source>
</evidence>
<dbReference type="InterPro" id="IPR006070">
    <property type="entry name" value="Sua5-like_dom"/>
</dbReference>
<keyword evidence="13" id="KW-1185">Reference proteome</keyword>
<dbReference type="PROSITE" id="PS51163">
    <property type="entry name" value="YRDC"/>
    <property type="match status" value="1"/>
</dbReference>
<proteinExistence type="inferred from homology"/>
<dbReference type="Pfam" id="PF00708">
    <property type="entry name" value="Acylphosphatase"/>
    <property type="match status" value="1"/>
</dbReference>
<evidence type="ECO:0000256" key="8">
    <source>
        <dbReference type="PIRNR" id="PIRNR006256"/>
    </source>
</evidence>
<dbReference type="EC" id="6.2.-.-" evidence="8"/>
<dbReference type="GO" id="GO:0008270">
    <property type="term" value="F:zinc ion binding"/>
    <property type="evidence" value="ECO:0007669"/>
    <property type="project" value="UniProtKB-KW"/>
</dbReference>
<dbReference type="PIRSF" id="PIRSF006256">
    <property type="entry name" value="CMPcnvr_hdrg_mat"/>
    <property type="match status" value="1"/>
</dbReference>
<keyword evidence="3" id="KW-0436">Ligase</keyword>
<evidence type="ECO:0000313" key="12">
    <source>
        <dbReference type="EMBL" id="TQV75977.1"/>
    </source>
</evidence>
<evidence type="ECO:0000256" key="5">
    <source>
        <dbReference type="ARBA" id="ARBA00022771"/>
    </source>
</evidence>
<dbReference type="PANTHER" id="PTHR42959:SF1">
    <property type="entry name" value="CARBAMOYLTRANSFERASE HYPF"/>
    <property type="match status" value="1"/>
</dbReference>
<dbReference type="GO" id="GO:0016743">
    <property type="term" value="F:carboxyl- or carbamoyltransferase activity"/>
    <property type="evidence" value="ECO:0007669"/>
    <property type="project" value="UniProtKB-UniRule"/>
</dbReference>
<keyword evidence="12" id="KW-0808">Transferase</keyword>
<evidence type="ECO:0000256" key="6">
    <source>
        <dbReference type="ARBA" id="ARBA00022833"/>
    </source>
</evidence>
<dbReference type="InterPro" id="IPR041440">
    <property type="entry name" value="HypF_C"/>
</dbReference>
<feature type="active site" evidence="9">
    <location>
        <position position="44"/>
    </location>
</feature>
<dbReference type="Gene3D" id="3.30.420.40">
    <property type="match status" value="1"/>
</dbReference>
<evidence type="ECO:0000313" key="13">
    <source>
        <dbReference type="Proteomes" id="UP000319732"/>
    </source>
</evidence>
<evidence type="ECO:0000256" key="9">
    <source>
        <dbReference type="PROSITE-ProRule" id="PRU00520"/>
    </source>
</evidence>
<feature type="domain" description="YrdC-like" evidence="11">
    <location>
        <begin position="208"/>
        <end position="393"/>
    </location>
</feature>
<dbReference type="SUPFAM" id="SSF54975">
    <property type="entry name" value="Acylphosphatase/BLUF domain-like"/>
    <property type="match status" value="1"/>
</dbReference>
<keyword evidence="5" id="KW-0863">Zinc-finger</keyword>
<evidence type="ECO:0000256" key="1">
    <source>
        <dbReference type="ARBA" id="ARBA00004711"/>
    </source>
</evidence>
<gene>
    <name evidence="12" type="primary">hypF</name>
    <name evidence="12" type="ORF">FKG94_15315</name>
</gene>
<comment type="function">
    <text evidence="8">Involved in the maturation of [NiFe] hydrogenases. Along with HypE, it catalyzes the synthesis of the CN ligands of the active site iron of [NiFe]-hydrogenases. HypF functions as a carbamoyl transferase using carbamoylphosphate as a substrate and transferring the carboxamido moiety in an ATP-dependent reaction to the thiolate of the C-terminal cysteine of HypE yielding a protein-S-carboxamide.</text>
</comment>
<dbReference type="Pfam" id="PF07503">
    <property type="entry name" value="zf-HYPF"/>
    <property type="match status" value="2"/>
</dbReference>
<dbReference type="InterPro" id="IPR055128">
    <property type="entry name" value="HypF_C_2"/>
</dbReference>
<protein>
    <recommendedName>
        <fullName evidence="8">Carbamoyltransferase HypF</fullName>
        <ecNumber evidence="8">6.2.-.-</ecNumber>
    </recommendedName>
</protein>
<dbReference type="GO" id="GO:0016874">
    <property type="term" value="F:ligase activity"/>
    <property type="evidence" value="ECO:0007669"/>
    <property type="project" value="UniProtKB-UniRule"/>
</dbReference>
<evidence type="ECO:0000259" key="11">
    <source>
        <dbReference type="PROSITE" id="PS51163"/>
    </source>
</evidence>
<dbReference type="AlphaFoldDB" id="A0A545TFG8"/>
<dbReference type="Gene3D" id="3.90.870.50">
    <property type="match status" value="1"/>
</dbReference>
<dbReference type="GO" id="GO:0003998">
    <property type="term" value="F:acylphosphatase activity"/>
    <property type="evidence" value="ECO:0007669"/>
    <property type="project" value="UniProtKB-EC"/>
</dbReference>
<evidence type="ECO:0000256" key="3">
    <source>
        <dbReference type="ARBA" id="ARBA00022598"/>
    </source>
</evidence>
<dbReference type="EMBL" id="VHSG01000015">
    <property type="protein sequence ID" value="TQV75977.1"/>
    <property type="molecule type" value="Genomic_DNA"/>
</dbReference>
<dbReference type="Gene3D" id="3.30.420.360">
    <property type="match status" value="1"/>
</dbReference>
<dbReference type="InterPro" id="IPR004421">
    <property type="entry name" value="Carbamoyltransferase_HypF"/>
</dbReference>
<feature type="active site" evidence="9">
    <location>
        <position position="26"/>
    </location>
</feature>
<dbReference type="InterPro" id="IPR036046">
    <property type="entry name" value="Acylphosphatase-like_dom_sf"/>
</dbReference>